<dbReference type="Gene3D" id="3.40.50.300">
    <property type="entry name" value="P-loop containing nucleotide triphosphate hydrolases"/>
    <property type="match status" value="1"/>
</dbReference>
<gene>
    <name evidence="2" type="ORF">MFFC18_17090</name>
</gene>
<feature type="region of interest" description="Disordered" evidence="1">
    <location>
        <begin position="222"/>
        <end position="274"/>
    </location>
</feature>
<dbReference type="Proteomes" id="UP000322214">
    <property type="component" value="Chromosome"/>
</dbReference>
<feature type="compositionally biased region" description="Low complexity" evidence="1">
    <location>
        <begin position="222"/>
        <end position="235"/>
    </location>
</feature>
<dbReference type="OrthoDB" id="230260at2"/>
<name>A0A5B9P693_9BACT</name>
<reference evidence="2 3" key="1">
    <citation type="submission" date="2019-08" db="EMBL/GenBank/DDBJ databases">
        <title>Deep-cultivation of Planctomycetes and their phenomic and genomic characterization uncovers novel biology.</title>
        <authorList>
            <person name="Wiegand S."/>
            <person name="Jogler M."/>
            <person name="Boedeker C."/>
            <person name="Pinto D."/>
            <person name="Vollmers J."/>
            <person name="Rivas-Marin E."/>
            <person name="Kohn T."/>
            <person name="Peeters S.H."/>
            <person name="Heuer A."/>
            <person name="Rast P."/>
            <person name="Oberbeckmann S."/>
            <person name="Bunk B."/>
            <person name="Jeske O."/>
            <person name="Meyerdierks A."/>
            <person name="Storesund J.E."/>
            <person name="Kallscheuer N."/>
            <person name="Luecker S."/>
            <person name="Lage O.M."/>
            <person name="Pohl T."/>
            <person name="Merkel B.J."/>
            <person name="Hornburger P."/>
            <person name="Mueller R.-W."/>
            <person name="Bruemmer F."/>
            <person name="Labrenz M."/>
            <person name="Spormann A.M."/>
            <person name="Op den Camp H."/>
            <person name="Overmann J."/>
            <person name="Amann R."/>
            <person name="Jetten M.S.M."/>
            <person name="Mascher T."/>
            <person name="Medema M.H."/>
            <person name="Devos D.P."/>
            <person name="Kaster A.-K."/>
            <person name="Ovreas L."/>
            <person name="Rohde M."/>
            <person name="Galperin M.Y."/>
            <person name="Jogler C."/>
        </authorList>
    </citation>
    <scope>NUCLEOTIDE SEQUENCE [LARGE SCALE GENOMIC DNA]</scope>
    <source>
        <strain evidence="2 3">FC18</strain>
    </source>
</reference>
<accession>A0A5B9P693</accession>
<dbReference type="KEGG" id="mff:MFFC18_17090"/>
<organism evidence="2 3">
    <name type="scientific">Mariniblastus fucicola</name>
    <dbReference type="NCBI Taxonomy" id="980251"/>
    <lineage>
        <taxon>Bacteria</taxon>
        <taxon>Pseudomonadati</taxon>
        <taxon>Planctomycetota</taxon>
        <taxon>Planctomycetia</taxon>
        <taxon>Pirellulales</taxon>
        <taxon>Pirellulaceae</taxon>
        <taxon>Mariniblastus</taxon>
    </lineage>
</organism>
<feature type="compositionally biased region" description="Basic and acidic residues" evidence="1">
    <location>
        <begin position="245"/>
        <end position="258"/>
    </location>
</feature>
<protein>
    <recommendedName>
        <fullName evidence="4">Tyrosine-protein kinase YwqD</fullName>
    </recommendedName>
</protein>
<dbReference type="RefSeq" id="WP_075085520.1">
    <property type="nucleotide sequence ID" value="NZ_CP042912.1"/>
</dbReference>
<keyword evidence="3" id="KW-1185">Reference proteome</keyword>
<dbReference type="STRING" id="980251.GCA_001642875_03310"/>
<evidence type="ECO:0000313" key="2">
    <source>
        <dbReference type="EMBL" id="QEG21848.1"/>
    </source>
</evidence>
<sequence>MTQDIAEHLRKLTSRNGRYWLRDSRNNVAAETTASEDLPFRSVATGSNRVSERPSTHESIVVSIPNVADVSPTTPATPQSQAAQTATAAVEQSIQSTAQLPSAEYQMGTRTRVVAPLPNLHPVQPAANAAANVAAAPTVMPTIPQIDQLQTGHAGPAASMVDSVTEMAAAQVAAKVQAKANAPASLESQTQEAIQTATQRPTPTLVSAEKVLNLDLQELAPPAKAPVAPTPSAAPFDLGKPSPKGKIERTEGPHRGETDDAVAAARATQTQETKDSIAKIADEVIARFPVASSSIVMIAGSQASLHSDETCARVAAELASRGLGRVLLVDSDFNGRRLTKASGMSAQGGLSEVMNIAYPWRDAVLKSGSSKLDFMAAGSCPHKRWTPKSQLREAIAEIRSEYQFVCVSVGDAHSSASSLWSEMSDGAFLVVSATQSCDAVAESAVSQMRDDGARLVGCIVADVVPGVQ</sequence>
<evidence type="ECO:0008006" key="4">
    <source>
        <dbReference type="Google" id="ProtNLM"/>
    </source>
</evidence>
<dbReference type="EMBL" id="CP042912">
    <property type="protein sequence ID" value="QEG21848.1"/>
    <property type="molecule type" value="Genomic_DNA"/>
</dbReference>
<dbReference type="InterPro" id="IPR027417">
    <property type="entry name" value="P-loop_NTPase"/>
</dbReference>
<proteinExistence type="predicted"/>
<evidence type="ECO:0000256" key="1">
    <source>
        <dbReference type="SAM" id="MobiDB-lite"/>
    </source>
</evidence>
<dbReference type="AlphaFoldDB" id="A0A5B9P693"/>
<evidence type="ECO:0000313" key="3">
    <source>
        <dbReference type="Proteomes" id="UP000322214"/>
    </source>
</evidence>
<feature type="region of interest" description="Disordered" evidence="1">
    <location>
        <begin position="28"/>
        <end position="57"/>
    </location>
</feature>
<dbReference type="SUPFAM" id="SSF52540">
    <property type="entry name" value="P-loop containing nucleoside triphosphate hydrolases"/>
    <property type="match status" value="1"/>
</dbReference>